<evidence type="ECO:0000256" key="4">
    <source>
        <dbReference type="ARBA" id="ARBA00022842"/>
    </source>
</evidence>
<sequence>MQKKMIINSDDFGLTEGINEAILSSFQNNSISSCSLMVNVDKTQHAVSLMNQFGLNEVGVHINVTLGTPISPIEKIPSLVDENGIFHSSKWWLNHTVNEHELITEFVAQIEQFKHLTKMDPVHINYHHMIDFYGIYPMLYEKILSYNKPMRCECFKQNYPFKPVKSLKNYLEIDHYDFLSMLTDDIIELPCHIGYVDEALEALTSLTDQRVVDYEVVNSSAFKEAYHQAGYDLGKWDDVIFD</sequence>
<protein>
    <recommendedName>
        <fullName evidence="8">ChbG/HpnK family deacetylase</fullName>
    </recommendedName>
</protein>
<comment type="cofactor">
    <cofactor evidence="1">
        <name>Mg(2+)</name>
        <dbReference type="ChEBI" id="CHEBI:18420"/>
    </cofactor>
</comment>
<evidence type="ECO:0000313" key="6">
    <source>
        <dbReference type="EMBL" id="AMC93474.1"/>
    </source>
</evidence>
<evidence type="ECO:0000256" key="2">
    <source>
        <dbReference type="ARBA" id="ARBA00022723"/>
    </source>
</evidence>
<evidence type="ECO:0000256" key="5">
    <source>
        <dbReference type="ARBA" id="ARBA00023277"/>
    </source>
</evidence>
<keyword evidence="7" id="KW-1185">Reference proteome</keyword>
<evidence type="ECO:0008006" key="8">
    <source>
        <dbReference type="Google" id="ProtNLM"/>
    </source>
</evidence>
<evidence type="ECO:0000256" key="1">
    <source>
        <dbReference type="ARBA" id="ARBA00001946"/>
    </source>
</evidence>
<dbReference type="SUPFAM" id="SSF88713">
    <property type="entry name" value="Glycoside hydrolase/deacetylase"/>
    <property type="match status" value="1"/>
</dbReference>
<dbReference type="InterPro" id="IPR011330">
    <property type="entry name" value="Glyco_hydro/deAcase_b/a-brl"/>
</dbReference>
<dbReference type="PANTHER" id="PTHR31609:SF1">
    <property type="entry name" value="CARBOHYDRATE DEACETYLASE"/>
    <property type="match status" value="1"/>
</dbReference>
<dbReference type="GO" id="GO:0019213">
    <property type="term" value="F:deacetylase activity"/>
    <property type="evidence" value="ECO:0007669"/>
    <property type="project" value="TreeGrafter"/>
</dbReference>
<dbReference type="GO" id="GO:0016787">
    <property type="term" value="F:hydrolase activity"/>
    <property type="evidence" value="ECO:0007669"/>
    <property type="project" value="UniProtKB-KW"/>
</dbReference>
<dbReference type="PANTHER" id="PTHR31609">
    <property type="entry name" value="YDJC DEACETYLASE FAMILY MEMBER"/>
    <property type="match status" value="1"/>
</dbReference>
<evidence type="ECO:0000313" key="7">
    <source>
        <dbReference type="Proteomes" id="UP000063781"/>
    </source>
</evidence>
<dbReference type="PROSITE" id="PS51257">
    <property type="entry name" value="PROKAR_LIPOPROTEIN"/>
    <property type="match status" value="1"/>
</dbReference>
<proteinExistence type="predicted"/>
<dbReference type="InterPro" id="IPR006879">
    <property type="entry name" value="YdjC-like"/>
</dbReference>
<dbReference type="Pfam" id="PF04794">
    <property type="entry name" value="YdjC"/>
    <property type="match status" value="1"/>
</dbReference>
<organism evidence="6 7">
    <name type="scientific">Erysipelothrix larvae</name>
    <dbReference type="NCBI Taxonomy" id="1514105"/>
    <lineage>
        <taxon>Bacteria</taxon>
        <taxon>Bacillati</taxon>
        <taxon>Bacillota</taxon>
        <taxon>Erysipelotrichia</taxon>
        <taxon>Erysipelotrichales</taxon>
        <taxon>Erysipelotrichaceae</taxon>
        <taxon>Erysipelothrix</taxon>
    </lineage>
</organism>
<dbReference type="STRING" id="1514105.AOC36_05615"/>
<gene>
    <name evidence="6" type="ORF">AOC36_05615</name>
</gene>
<keyword evidence="3" id="KW-0378">Hydrolase</keyword>
<dbReference type="Gene3D" id="3.20.20.370">
    <property type="entry name" value="Glycoside hydrolase/deacetylase"/>
    <property type="match status" value="1"/>
</dbReference>
<name>A0A0X8GZT7_9FIRM</name>
<dbReference type="KEGG" id="erl:AOC36_05615"/>
<keyword evidence="4" id="KW-0460">Magnesium</keyword>
<dbReference type="EMBL" id="CP013213">
    <property type="protein sequence ID" value="AMC93474.1"/>
    <property type="molecule type" value="Genomic_DNA"/>
</dbReference>
<dbReference type="GO" id="GO:0005975">
    <property type="term" value="P:carbohydrate metabolic process"/>
    <property type="evidence" value="ECO:0007669"/>
    <property type="project" value="InterPro"/>
</dbReference>
<dbReference type="AlphaFoldDB" id="A0A0X8GZT7"/>
<accession>A0A0X8GZT7</accession>
<dbReference type="GO" id="GO:0046872">
    <property type="term" value="F:metal ion binding"/>
    <property type="evidence" value="ECO:0007669"/>
    <property type="project" value="UniProtKB-KW"/>
</dbReference>
<dbReference type="RefSeq" id="WP_067632299.1">
    <property type="nucleotide sequence ID" value="NZ_CP013213.1"/>
</dbReference>
<dbReference type="Proteomes" id="UP000063781">
    <property type="component" value="Chromosome"/>
</dbReference>
<evidence type="ECO:0000256" key="3">
    <source>
        <dbReference type="ARBA" id="ARBA00022801"/>
    </source>
</evidence>
<keyword evidence="5" id="KW-0119">Carbohydrate metabolism</keyword>
<keyword evidence="2" id="KW-0479">Metal-binding</keyword>
<reference evidence="6 7" key="1">
    <citation type="submission" date="2015-10" db="EMBL/GenBank/DDBJ databases">
        <title>Erysipelothrix larvae sp. LV19 isolated from the larval gut of the rhinoceros beetle, Trypoxylus dichotomus.</title>
        <authorList>
            <person name="Lim S."/>
            <person name="Kim B.-C."/>
        </authorList>
    </citation>
    <scope>NUCLEOTIDE SEQUENCE [LARGE SCALE GENOMIC DNA]</scope>
    <source>
        <strain evidence="6 7">LV19</strain>
    </source>
</reference>
<dbReference type="OrthoDB" id="9774177at2"/>